<evidence type="ECO:0000256" key="8">
    <source>
        <dbReference type="SAM" id="Phobius"/>
    </source>
</evidence>
<evidence type="ECO:0000256" key="4">
    <source>
        <dbReference type="ARBA" id="ARBA00022475"/>
    </source>
</evidence>
<feature type="transmembrane region" description="Helical" evidence="8">
    <location>
        <begin position="68"/>
        <end position="91"/>
    </location>
</feature>
<feature type="transmembrane region" description="Helical" evidence="8">
    <location>
        <begin position="7"/>
        <end position="31"/>
    </location>
</feature>
<feature type="transmembrane region" description="Helical" evidence="8">
    <location>
        <begin position="127"/>
        <end position="149"/>
    </location>
</feature>
<evidence type="ECO:0000256" key="1">
    <source>
        <dbReference type="ARBA" id="ARBA00004651"/>
    </source>
</evidence>
<feature type="transmembrane region" description="Helical" evidence="8">
    <location>
        <begin position="462"/>
        <end position="483"/>
    </location>
</feature>
<keyword evidence="3" id="KW-0813">Transport</keyword>
<comment type="caution">
    <text evidence="10">The sequence shown here is derived from an EMBL/GenBank/DDBJ whole genome shotgun (WGS) entry which is preliminary data.</text>
</comment>
<organism evidence="10 11">
    <name type="scientific">Aquamicrobium terrae</name>
    <dbReference type="NCBI Taxonomy" id="1324945"/>
    <lineage>
        <taxon>Bacteria</taxon>
        <taxon>Pseudomonadati</taxon>
        <taxon>Pseudomonadota</taxon>
        <taxon>Alphaproteobacteria</taxon>
        <taxon>Hyphomicrobiales</taxon>
        <taxon>Phyllobacteriaceae</taxon>
        <taxon>Aquamicrobium</taxon>
    </lineage>
</organism>
<dbReference type="EMBL" id="JBEPML010000007">
    <property type="protein sequence ID" value="MET3792198.1"/>
    <property type="molecule type" value="Genomic_DNA"/>
</dbReference>
<dbReference type="Proteomes" id="UP001549076">
    <property type="component" value="Unassembled WGS sequence"/>
</dbReference>
<keyword evidence="6 8" id="KW-1133">Transmembrane helix</keyword>
<sequence>MAVAAVYLGTFMATLAISIVTVALPAIQAGLGTDLSGLQWVVGSYALCLSAFMLSAGPVGDRYGRKRAWLAGVALFVAGSAICASASTLAMLIAGCALQGIAGAFVIPGALSILTQTFPDPVARAHVIGGWSSFSGISLIIGPMLGGILVDNIGWQSIFLINLPVGAAALLLGFGGIDESADPDHAALDPAGQVLSVIFLGALTYTLISAGNAGWSAPAVLVALAVAAGALALFVGVEMRTARPVLPVDLFREPAFASVNFASFVLGFAGYSSLFLFSLFLQQAQGWSATQAGWRMAPVFAAMALVASAFGQLARSYGMRRLMVLGYVLLGLSMLAMASFTPDTSYLVVAPLFALLGIGMGLAVPSTGAAAMEAAPRERTGTASATMNALRQGGMTIGIALLGTLMGARAVASLTTAFGKAEVADAAALAGSAVRRHAMPAGLDMAPDAFRDLLASSFANGFAVAAAIAGLCGLIAAAILAVATRRNAARRAVTVIDEA</sequence>
<dbReference type="PROSITE" id="PS50850">
    <property type="entry name" value="MFS"/>
    <property type="match status" value="1"/>
</dbReference>
<dbReference type="NCBIfam" id="TIGR00711">
    <property type="entry name" value="efflux_EmrB"/>
    <property type="match status" value="1"/>
</dbReference>
<dbReference type="InterPro" id="IPR036259">
    <property type="entry name" value="MFS_trans_sf"/>
</dbReference>
<feature type="transmembrane region" description="Helical" evidence="8">
    <location>
        <begin position="322"/>
        <end position="340"/>
    </location>
</feature>
<keyword evidence="7 8" id="KW-0472">Membrane</keyword>
<keyword evidence="11" id="KW-1185">Reference proteome</keyword>
<dbReference type="InterPro" id="IPR004638">
    <property type="entry name" value="EmrB-like"/>
</dbReference>
<feature type="domain" description="Major facilitator superfamily (MFS) profile" evidence="9">
    <location>
        <begin position="2"/>
        <end position="484"/>
    </location>
</feature>
<evidence type="ECO:0000259" key="9">
    <source>
        <dbReference type="PROSITE" id="PS50850"/>
    </source>
</evidence>
<protein>
    <submittedName>
        <fullName evidence="10">EmrB/QacA subfamily drug resistance transporter</fullName>
    </submittedName>
</protein>
<feature type="transmembrane region" description="Helical" evidence="8">
    <location>
        <begin position="155"/>
        <end position="174"/>
    </location>
</feature>
<dbReference type="InterPro" id="IPR011701">
    <property type="entry name" value="MFS"/>
</dbReference>
<feature type="transmembrane region" description="Helical" evidence="8">
    <location>
        <begin position="186"/>
        <end position="208"/>
    </location>
</feature>
<feature type="transmembrane region" description="Helical" evidence="8">
    <location>
        <begin position="393"/>
        <end position="412"/>
    </location>
</feature>
<evidence type="ECO:0000256" key="6">
    <source>
        <dbReference type="ARBA" id="ARBA00022989"/>
    </source>
</evidence>
<comment type="subcellular location">
    <subcellularLocation>
        <location evidence="1">Cell membrane</location>
        <topology evidence="1">Multi-pass membrane protein</topology>
    </subcellularLocation>
</comment>
<keyword evidence="5 8" id="KW-0812">Transmembrane</keyword>
<evidence type="ECO:0000256" key="3">
    <source>
        <dbReference type="ARBA" id="ARBA00022448"/>
    </source>
</evidence>
<dbReference type="Pfam" id="PF07690">
    <property type="entry name" value="MFS_1"/>
    <property type="match status" value="1"/>
</dbReference>
<accession>A0ABV2MZF8</accession>
<dbReference type="RefSeq" id="WP_354194964.1">
    <property type="nucleotide sequence ID" value="NZ_JBEPML010000007.1"/>
</dbReference>
<evidence type="ECO:0000313" key="11">
    <source>
        <dbReference type="Proteomes" id="UP001549076"/>
    </source>
</evidence>
<reference evidence="10 11" key="1">
    <citation type="submission" date="2024-06" db="EMBL/GenBank/DDBJ databases">
        <title>Genomic Encyclopedia of Type Strains, Phase IV (KMG-IV): sequencing the most valuable type-strain genomes for metagenomic binning, comparative biology and taxonomic classification.</title>
        <authorList>
            <person name="Goeker M."/>
        </authorList>
    </citation>
    <scope>NUCLEOTIDE SEQUENCE [LARGE SCALE GENOMIC DNA]</scope>
    <source>
        <strain evidence="10 11">DSM 27865</strain>
    </source>
</reference>
<dbReference type="InterPro" id="IPR020846">
    <property type="entry name" value="MFS_dom"/>
</dbReference>
<gene>
    <name evidence="10" type="ORF">ABID37_002413</name>
</gene>
<name>A0ABV2MZF8_9HYPH</name>
<feature type="transmembrane region" description="Helical" evidence="8">
    <location>
        <begin position="346"/>
        <end position="372"/>
    </location>
</feature>
<evidence type="ECO:0000313" key="10">
    <source>
        <dbReference type="EMBL" id="MET3792198.1"/>
    </source>
</evidence>
<feature type="transmembrane region" description="Helical" evidence="8">
    <location>
        <begin position="214"/>
        <end position="237"/>
    </location>
</feature>
<dbReference type="PANTHER" id="PTHR42718">
    <property type="entry name" value="MAJOR FACILITATOR SUPERFAMILY MULTIDRUG TRANSPORTER MFSC"/>
    <property type="match status" value="1"/>
</dbReference>
<feature type="transmembrane region" description="Helical" evidence="8">
    <location>
        <begin position="292"/>
        <end position="310"/>
    </location>
</feature>
<dbReference type="SUPFAM" id="SSF103473">
    <property type="entry name" value="MFS general substrate transporter"/>
    <property type="match status" value="1"/>
</dbReference>
<proteinExistence type="inferred from homology"/>
<dbReference type="PANTHER" id="PTHR42718:SF9">
    <property type="entry name" value="MAJOR FACILITATOR SUPERFAMILY MULTIDRUG TRANSPORTER MFSC"/>
    <property type="match status" value="1"/>
</dbReference>
<dbReference type="CDD" id="cd17321">
    <property type="entry name" value="MFS_MMR_MDR_like"/>
    <property type="match status" value="1"/>
</dbReference>
<comment type="similarity">
    <text evidence="2">Belongs to the major facilitator superfamily. EmrB family.</text>
</comment>
<dbReference type="Gene3D" id="1.20.1720.10">
    <property type="entry name" value="Multidrug resistance protein D"/>
    <property type="match status" value="1"/>
</dbReference>
<keyword evidence="4" id="KW-1003">Cell membrane</keyword>
<evidence type="ECO:0000256" key="7">
    <source>
        <dbReference type="ARBA" id="ARBA00023136"/>
    </source>
</evidence>
<feature type="transmembrane region" description="Helical" evidence="8">
    <location>
        <begin position="37"/>
        <end position="56"/>
    </location>
</feature>
<dbReference type="Gene3D" id="1.20.1250.20">
    <property type="entry name" value="MFS general substrate transporter like domains"/>
    <property type="match status" value="1"/>
</dbReference>
<evidence type="ECO:0000256" key="5">
    <source>
        <dbReference type="ARBA" id="ARBA00022692"/>
    </source>
</evidence>
<feature type="transmembrane region" description="Helical" evidence="8">
    <location>
        <begin position="258"/>
        <end position="280"/>
    </location>
</feature>
<feature type="transmembrane region" description="Helical" evidence="8">
    <location>
        <begin position="97"/>
        <end position="115"/>
    </location>
</feature>
<evidence type="ECO:0000256" key="2">
    <source>
        <dbReference type="ARBA" id="ARBA00008537"/>
    </source>
</evidence>